<dbReference type="Pfam" id="PF00106">
    <property type="entry name" value="adh_short"/>
    <property type="match status" value="2"/>
</dbReference>
<evidence type="ECO:0000313" key="6">
    <source>
        <dbReference type="EMBL" id="KAJ8705260.1"/>
    </source>
</evidence>
<accession>A0AAD7Y7E5</accession>
<dbReference type="Proteomes" id="UP001231518">
    <property type="component" value="Chromosome 27"/>
</dbReference>
<gene>
    <name evidence="6" type="ORF">PYW07_011087</name>
</gene>
<comment type="similarity">
    <text evidence="1 4">Belongs to the short-chain dehydrogenases/reductases (SDR) family.</text>
</comment>
<feature type="signal peptide" evidence="5">
    <location>
        <begin position="1"/>
        <end position="22"/>
    </location>
</feature>
<keyword evidence="3" id="KW-0560">Oxidoreductase</keyword>
<keyword evidence="5" id="KW-0732">Signal</keyword>
<feature type="chain" id="PRO_5041995179" description="Carbonyl reductase [NADPH] 1-like" evidence="5">
    <location>
        <begin position="23"/>
        <end position="314"/>
    </location>
</feature>
<reference evidence="6" key="1">
    <citation type="submission" date="2023-03" db="EMBL/GenBank/DDBJ databases">
        <title>Chromosome-level genomes of two armyworms, Mythimna separata and Mythimna loreyi, provide insights into the biosynthesis and reception of sex pheromones.</title>
        <authorList>
            <person name="Zhao H."/>
        </authorList>
    </citation>
    <scope>NUCLEOTIDE SEQUENCE</scope>
    <source>
        <strain evidence="6">BeijingLab</strain>
        <tissue evidence="6">Pupa</tissue>
    </source>
</reference>
<dbReference type="GO" id="GO:0004090">
    <property type="term" value="F:carbonyl reductase (NADPH) activity"/>
    <property type="evidence" value="ECO:0007669"/>
    <property type="project" value="TreeGrafter"/>
</dbReference>
<dbReference type="InterPro" id="IPR002347">
    <property type="entry name" value="SDR_fam"/>
</dbReference>
<comment type="caution">
    <text evidence="6">The sequence shown here is derived from an EMBL/GenBank/DDBJ whole genome shotgun (WGS) entry which is preliminary data.</text>
</comment>
<name>A0AAD7Y7E5_MYTSE</name>
<keyword evidence="7" id="KW-1185">Reference proteome</keyword>
<evidence type="ECO:0000313" key="7">
    <source>
        <dbReference type="Proteomes" id="UP001231518"/>
    </source>
</evidence>
<organism evidence="6 7">
    <name type="scientific">Mythimna separata</name>
    <name type="common">Oriental armyworm</name>
    <name type="synonym">Pseudaletia separata</name>
    <dbReference type="NCBI Taxonomy" id="271217"/>
    <lineage>
        <taxon>Eukaryota</taxon>
        <taxon>Metazoa</taxon>
        <taxon>Ecdysozoa</taxon>
        <taxon>Arthropoda</taxon>
        <taxon>Hexapoda</taxon>
        <taxon>Insecta</taxon>
        <taxon>Pterygota</taxon>
        <taxon>Neoptera</taxon>
        <taxon>Endopterygota</taxon>
        <taxon>Lepidoptera</taxon>
        <taxon>Glossata</taxon>
        <taxon>Ditrysia</taxon>
        <taxon>Noctuoidea</taxon>
        <taxon>Noctuidae</taxon>
        <taxon>Noctuinae</taxon>
        <taxon>Hadenini</taxon>
        <taxon>Mythimna</taxon>
    </lineage>
</organism>
<dbReference type="SUPFAM" id="SSF51735">
    <property type="entry name" value="NAD(P)-binding Rossmann-fold domains"/>
    <property type="match status" value="1"/>
</dbReference>
<evidence type="ECO:0000256" key="2">
    <source>
        <dbReference type="ARBA" id="ARBA00022857"/>
    </source>
</evidence>
<dbReference type="InterPro" id="IPR036291">
    <property type="entry name" value="NAD(P)-bd_dom_sf"/>
</dbReference>
<dbReference type="AlphaFoldDB" id="A0AAD7Y7E5"/>
<dbReference type="PANTHER" id="PTHR43963:SF4">
    <property type="entry name" value="CARBONYL REDUCTASE (NADPH)"/>
    <property type="match status" value="1"/>
</dbReference>
<evidence type="ECO:0008006" key="8">
    <source>
        <dbReference type="Google" id="ProtNLM"/>
    </source>
</evidence>
<dbReference type="PRINTS" id="PR00081">
    <property type="entry name" value="GDHRDH"/>
</dbReference>
<evidence type="ECO:0000256" key="3">
    <source>
        <dbReference type="ARBA" id="ARBA00023002"/>
    </source>
</evidence>
<proteinExistence type="inferred from homology"/>
<evidence type="ECO:0000256" key="5">
    <source>
        <dbReference type="SAM" id="SignalP"/>
    </source>
</evidence>
<dbReference type="Gene3D" id="3.40.50.720">
    <property type="entry name" value="NAD(P)-binding Rossmann-like Domain"/>
    <property type="match status" value="1"/>
</dbReference>
<dbReference type="PANTHER" id="PTHR43963">
    <property type="entry name" value="CARBONYL REDUCTASE 1-RELATED"/>
    <property type="match status" value="1"/>
</dbReference>
<evidence type="ECO:0000256" key="4">
    <source>
        <dbReference type="RuleBase" id="RU000363"/>
    </source>
</evidence>
<keyword evidence="2" id="KW-0521">NADP</keyword>
<sequence>MSLLKELAHLLITFFFLDHSFTDQSNKSVTTNMPQKKVAVVTGSNKGLGFSIVKILCEKYDGKVYLTSRDKHRGIKACEDLKRLGINSFFHQLDVSDEKSVQNFVKYLHDENEEVNILINNAGILFLKDAPEPKITQAEQTIGVNFTALVDFTEAILPLVRNGGKIVNVTSSSAHLSRIPSEELRKKFSSESLTLDELRSLASEYVEDVKQGQEISKGWGDSPYVVSKVAVNAYTFMLHRRLSPKDITVNCVHPGYVMSDMTRGGGTVTPEDAATLPVKLALEPWGKGLYVWHNGQEVPWDGPDPRVWIDGRKE</sequence>
<evidence type="ECO:0000256" key="1">
    <source>
        <dbReference type="ARBA" id="ARBA00006484"/>
    </source>
</evidence>
<dbReference type="PRINTS" id="PR00080">
    <property type="entry name" value="SDRFAMILY"/>
</dbReference>
<dbReference type="EMBL" id="JARGEI010000030">
    <property type="protein sequence ID" value="KAJ8705260.1"/>
    <property type="molecule type" value="Genomic_DNA"/>
</dbReference>
<protein>
    <recommendedName>
        <fullName evidence="8">Carbonyl reductase [NADPH] 1-like</fullName>
    </recommendedName>
</protein>